<keyword evidence="2" id="KW-1185">Reference proteome</keyword>
<proteinExistence type="predicted"/>
<dbReference type="Gene3D" id="1.20.5.340">
    <property type="match status" value="1"/>
</dbReference>
<evidence type="ECO:0000313" key="2">
    <source>
        <dbReference type="Proteomes" id="UP000294829"/>
    </source>
</evidence>
<dbReference type="Proteomes" id="UP000294829">
    <property type="component" value="Unassembled WGS sequence"/>
</dbReference>
<evidence type="ECO:0000313" key="1">
    <source>
        <dbReference type="EMBL" id="TDK67991.1"/>
    </source>
</evidence>
<comment type="caution">
    <text evidence="1">The sequence shown here is derived from an EMBL/GenBank/DDBJ whole genome shotgun (WGS) entry which is preliminary data.</text>
</comment>
<dbReference type="EMBL" id="SMYL01000001">
    <property type="protein sequence ID" value="TDK67991.1"/>
    <property type="molecule type" value="Genomic_DNA"/>
</dbReference>
<organism evidence="1 2">
    <name type="scientific">Sapientia aquatica</name>
    <dbReference type="NCBI Taxonomy" id="1549640"/>
    <lineage>
        <taxon>Bacteria</taxon>
        <taxon>Pseudomonadati</taxon>
        <taxon>Pseudomonadota</taxon>
        <taxon>Betaproteobacteria</taxon>
        <taxon>Burkholderiales</taxon>
        <taxon>Oxalobacteraceae</taxon>
        <taxon>Sapientia</taxon>
    </lineage>
</organism>
<gene>
    <name evidence="1" type="ORF">E2I14_00050</name>
</gene>
<accession>A0A4R5W4H2</accession>
<dbReference type="AlphaFoldDB" id="A0A4R5W4H2"/>
<dbReference type="OrthoDB" id="9135331at2"/>
<sequence length="69" mass="7659">MIPEFQQLAKKVDQLAALTQTLRGENADLRMQVADLVAANAALKARIVEAHDRVSQVLEKLPFAEQESE</sequence>
<reference evidence="1 2" key="1">
    <citation type="submission" date="2019-03" db="EMBL/GenBank/DDBJ databases">
        <title>Sapientia aquatica gen. nov., sp. nov., isolated from a crater lake.</title>
        <authorList>
            <person name="Felfoldi T."/>
            <person name="Szabo A."/>
            <person name="Toth E."/>
            <person name="Schumann P."/>
            <person name="Keki Z."/>
            <person name="Marialigeti K."/>
            <person name="Mathe I."/>
        </authorList>
    </citation>
    <scope>NUCLEOTIDE SEQUENCE [LARGE SCALE GENOMIC DNA]</scope>
    <source>
        <strain evidence="1 2">SA-152</strain>
    </source>
</reference>
<protein>
    <submittedName>
        <fullName evidence="1">DUF904 domain-containing protein</fullName>
    </submittedName>
</protein>
<name>A0A4R5W4H2_9BURK</name>
<dbReference type="RefSeq" id="WP_133324213.1">
    <property type="nucleotide sequence ID" value="NZ_SMYL01000001.1"/>
</dbReference>